<sequence length="328" mass="36716">MDTLSRQLPHRGWFAKRNQEISRGNPHSYYPNTYHLTSPTPIYYGPEPAVSELRRTTSHFSQSPETSREKPPKTPALVSFRLDGHEISPFGDSLIYGVSSTRVVDMSSLNLVEPSLSVGYCPFLGSEPSDGSHSSGSMSPIPYLDIFDDGSKPKGSSQYQQSPGPSVRSSRLRNFPTINVTVPSAPRDFFPGHVNCPTINKAPPPDTTPSPYLTLPQPSEYKYQNQTPPMNRAASRQSFKQNQEGPWERFDTLANLAVAVEMARDGDQMMESALDTARRSDFRNKEFSESLDYLSQVDYDRVAQEWRGRSDNGGMTKFLLRGAVYRFG</sequence>
<keyword evidence="3" id="KW-1185">Reference proteome</keyword>
<protein>
    <submittedName>
        <fullName evidence="2">Uncharacterized protein</fullName>
    </submittedName>
</protein>
<evidence type="ECO:0000256" key="1">
    <source>
        <dbReference type="SAM" id="MobiDB-lite"/>
    </source>
</evidence>
<accession>A0A437A327</accession>
<dbReference type="GeneID" id="93586112"/>
<feature type="compositionally biased region" description="Low complexity" evidence="1">
    <location>
        <begin position="153"/>
        <end position="166"/>
    </location>
</feature>
<dbReference type="RefSeq" id="XP_067491024.1">
    <property type="nucleotide sequence ID" value="XM_067632791.1"/>
</dbReference>
<gene>
    <name evidence="2" type="ORF">DFL_003801</name>
</gene>
<name>A0A437A327_ARTFL</name>
<evidence type="ECO:0000313" key="3">
    <source>
        <dbReference type="Proteomes" id="UP000283090"/>
    </source>
</evidence>
<feature type="region of interest" description="Disordered" evidence="1">
    <location>
        <begin position="54"/>
        <end position="75"/>
    </location>
</feature>
<dbReference type="EMBL" id="SAEB01000006">
    <property type="protein sequence ID" value="RVD85480.1"/>
    <property type="molecule type" value="Genomic_DNA"/>
</dbReference>
<organism evidence="2 3">
    <name type="scientific">Arthrobotrys flagrans</name>
    <name type="common">Nematode-trapping fungus</name>
    <name type="synonym">Trichothecium flagrans</name>
    <dbReference type="NCBI Taxonomy" id="97331"/>
    <lineage>
        <taxon>Eukaryota</taxon>
        <taxon>Fungi</taxon>
        <taxon>Dikarya</taxon>
        <taxon>Ascomycota</taxon>
        <taxon>Pezizomycotina</taxon>
        <taxon>Orbiliomycetes</taxon>
        <taxon>Orbiliales</taxon>
        <taxon>Orbiliaceae</taxon>
        <taxon>Arthrobotrys</taxon>
    </lineage>
</organism>
<dbReference type="AlphaFoldDB" id="A0A437A327"/>
<dbReference type="OrthoDB" id="5347210at2759"/>
<reference evidence="2 3" key="1">
    <citation type="submission" date="2019-01" db="EMBL/GenBank/DDBJ databases">
        <title>Intercellular communication is required for trap formation in the nematode-trapping fungus Duddingtonia flagrans.</title>
        <authorList>
            <person name="Youssar L."/>
            <person name="Wernet V."/>
            <person name="Hensel N."/>
            <person name="Hildebrandt H.-G."/>
            <person name="Fischer R."/>
        </authorList>
    </citation>
    <scope>NUCLEOTIDE SEQUENCE [LARGE SCALE GENOMIC DNA]</scope>
    <source>
        <strain evidence="2 3">CBS H-5679</strain>
    </source>
</reference>
<evidence type="ECO:0000313" key="2">
    <source>
        <dbReference type="EMBL" id="RVD85480.1"/>
    </source>
</evidence>
<feature type="region of interest" description="Disordered" evidence="1">
    <location>
        <begin position="127"/>
        <end position="173"/>
    </location>
</feature>
<dbReference type="VEuPathDB" id="FungiDB:DFL_003801"/>
<comment type="caution">
    <text evidence="2">The sequence shown here is derived from an EMBL/GenBank/DDBJ whole genome shotgun (WGS) entry which is preliminary data.</text>
</comment>
<feature type="compositionally biased region" description="Low complexity" evidence="1">
    <location>
        <begin position="127"/>
        <end position="142"/>
    </location>
</feature>
<dbReference type="Proteomes" id="UP000283090">
    <property type="component" value="Unassembled WGS sequence"/>
</dbReference>
<proteinExistence type="predicted"/>